<accession>W6AMM9</accession>
<proteinExistence type="predicted"/>
<dbReference type="AlphaFoldDB" id="W6AMM9"/>
<name>W6AMM9_9MOLU</name>
<dbReference type="KEGG" id="smia:P344_03180"/>
<dbReference type="EMBL" id="CP006720">
    <property type="protein sequence ID" value="AHI57980.1"/>
    <property type="molecule type" value="Genomic_DNA"/>
</dbReference>
<keyword evidence="2" id="KW-1185">Reference proteome</keyword>
<sequence>MKLKIFHHFTFKERVMLKDLLELDSLKRRNDQPNISEIARILHKSRSL</sequence>
<evidence type="ECO:0000313" key="1">
    <source>
        <dbReference type="EMBL" id="AHI57980.1"/>
    </source>
</evidence>
<reference evidence="1 2" key="1">
    <citation type="submission" date="2013-09" db="EMBL/GenBank/DDBJ databases">
        <title>Complete genome sequence of Spiroplasma mirum suckling mouse cataract agent.</title>
        <authorList>
            <person name="Landry C.A."/>
            <person name="Bastian F.O."/>
            <person name="Thune R.L."/>
        </authorList>
    </citation>
    <scope>NUCLEOTIDE SEQUENCE [LARGE SCALE GENOMIC DNA]</scope>
    <source>
        <strain evidence="1 2">SMCA</strain>
    </source>
</reference>
<dbReference type="HOGENOM" id="CLU_3157966_0_0_14"/>
<evidence type="ECO:0000313" key="2">
    <source>
        <dbReference type="Proteomes" id="UP000019260"/>
    </source>
</evidence>
<gene>
    <name evidence="1" type="ORF">P344_03180</name>
</gene>
<dbReference type="STRING" id="838561.P344_03180"/>
<organism evidence="1 2">
    <name type="scientific">Spiroplasma mirum ATCC 29335</name>
    <dbReference type="NCBI Taxonomy" id="838561"/>
    <lineage>
        <taxon>Bacteria</taxon>
        <taxon>Bacillati</taxon>
        <taxon>Mycoplasmatota</taxon>
        <taxon>Mollicutes</taxon>
        <taxon>Entomoplasmatales</taxon>
        <taxon>Spiroplasmataceae</taxon>
        <taxon>Spiroplasma</taxon>
    </lineage>
</organism>
<protein>
    <submittedName>
        <fullName evidence="1">Uncharacterized protein</fullName>
    </submittedName>
</protein>
<dbReference type="Proteomes" id="UP000019260">
    <property type="component" value="Chromosome"/>
</dbReference>